<name>A0A2T4IQS8_9HYPH</name>
<dbReference type="Proteomes" id="UP000240259">
    <property type="component" value="Unassembled WGS sequence"/>
</dbReference>
<feature type="transmembrane region" description="Helical" evidence="1">
    <location>
        <begin position="102"/>
        <end position="122"/>
    </location>
</feature>
<accession>A0A2T4IQS8</accession>
<keyword evidence="1" id="KW-1133">Transmembrane helix</keyword>
<dbReference type="OrthoDB" id="7861438at2"/>
<gene>
    <name evidence="2" type="ORF">C9427_23475</name>
</gene>
<dbReference type="EMBL" id="PZJX01000043">
    <property type="protein sequence ID" value="PTE07943.1"/>
    <property type="molecule type" value="Genomic_DNA"/>
</dbReference>
<protein>
    <submittedName>
        <fullName evidence="2">Uncharacterized protein</fullName>
    </submittedName>
</protein>
<dbReference type="AlphaFoldDB" id="A0A2T4IQS8"/>
<dbReference type="PROSITE" id="PS51257">
    <property type="entry name" value="PROKAR_LIPOPROTEIN"/>
    <property type="match status" value="1"/>
</dbReference>
<proteinExistence type="predicted"/>
<comment type="caution">
    <text evidence="2">The sequence shown here is derived from an EMBL/GenBank/DDBJ whole genome shotgun (WGS) entry which is preliminary data.</text>
</comment>
<evidence type="ECO:0000256" key="1">
    <source>
        <dbReference type="SAM" id="Phobius"/>
    </source>
</evidence>
<evidence type="ECO:0000313" key="3">
    <source>
        <dbReference type="Proteomes" id="UP000240259"/>
    </source>
</evidence>
<feature type="transmembrane region" description="Helical" evidence="1">
    <location>
        <begin position="38"/>
        <end position="57"/>
    </location>
</feature>
<dbReference type="RefSeq" id="WP_107651460.1">
    <property type="nucleotide sequence ID" value="NZ_PZJX01000043.1"/>
</dbReference>
<keyword evidence="1" id="KW-0812">Transmembrane</keyword>
<organism evidence="2 3">
    <name type="scientific">Mesorhizobium helmanticense</name>
    <dbReference type="NCBI Taxonomy" id="1776423"/>
    <lineage>
        <taxon>Bacteria</taxon>
        <taxon>Pseudomonadati</taxon>
        <taxon>Pseudomonadota</taxon>
        <taxon>Alphaproteobacteria</taxon>
        <taxon>Hyphomicrobiales</taxon>
        <taxon>Phyllobacteriaceae</taxon>
        <taxon>Mesorhizobium</taxon>
    </lineage>
</organism>
<keyword evidence="1" id="KW-0472">Membrane</keyword>
<keyword evidence="3" id="KW-1185">Reference proteome</keyword>
<feature type="transmembrane region" description="Helical" evidence="1">
    <location>
        <begin position="12"/>
        <end position="32"/>
    </location>
</feature>
<evidence type="ECO:0000313" key="2">
    <source>
        <dbReference type="EMBL" id="PTE07943.1"/>
    </source>
</evidence>
<reference evidence="2 3" key="1">
    <citation type="submission" date="2018-03" db="EMBL/GenBank/DDBJ databases">
        <title>Genome sequence of the symbiotic type strain Mesorhizobium helmanticense CSLC115NT isolated from Lotus corniculatus nodules.</title>
        <authorList>
            <person name="Sannazzaro A.I."/>
            <person name="Torres Tejerizo G.A."/>
            <person name="Dip D."/>
            <person name="Caballero M."/>
            <person name="Pistorio M."/>
            <person name="Estrella M.J."/>
        </authorList>
    </citation>
    <scope>NUCLEOTIDE SEQUENCE [LARGE SCALE GENOMIC DNA]</scope>
    <source>
        <strain evidence="2 3">CSLC115N</strain>
    </source>
</reference>
<sequence>MDEIRRVAVECIGRAVMFGSLAIGCVMIGFSFNPVSAFRSGAFLTLAMALALMWKAMTAGIKNPKHTEVWLYLDEKSRPADGSARRVFGTVLSDVYKLYARIALGVAVGFFLVSLVLMLFGMEGYVPPSDRRLLVP</sequence>